<dbReference type="EC" id="3.2.1.6" evidence="6"/>
<evidence type="ECO:0000259" key="5">
    <source>
        <dbReference type="Pfam" id="PF10451"/>
    </source>
</evidence>
<evidence type="ECO:0000256" key="4">
    <source>
        <dbReference type="SAM" id="MobiDB-lite"/>
    </source>
</evidence>
<evidence type="ECO:0000256" key="3">
    <source>
        <dbReference type="ARBA" id="ARBA00022895"/>
    </source>
</evidence>
<organism evidence="6 7">
    <name type="scientific">Sporothrix eucalyptigena</name>
    <dbReference type="NCBI Taxonomy" id="1812306"/>
    <lineage>
        <taxon>Eukaryota</taxon>
        <taxon>Fungi</taxon>
        <taxon>Dikarya</taxon>
        <taxon>Ascomycota</taxon>
        <taxon>Pezizomycotina</taxon>
        <taxon>Sordariomycetes</taxon>
        <taxon>Sordariomycetidae</taxon>
        <taxon>Ophiostomatales</taxon>
        <taxon>Ophiostomataceae</taxon>
        <taxon>Sporothrix</taxon>
    </lineage>
</organism>
<comment type="caution">
    <text evidence="6">The sequence shown here is derived from an EMBL/GenBank/DDBJ whole genome shotgun (WGS) entry which is preliminary data.</text>
</comment>
<protein>
    <submittedName>
        <fullName evidence="6">Endo-1,3-beta glucanase</fullName>
        <ecNumber evidence="6">3.2.1.6</ecNumber>
    </submittedName>
</protein>
<evidence type="ECO:0000256" key="2">
    <source>
        <dbReference type="ARBA" id="ARBA00022454"/>
    </source>
</evidence>
<evidence type="ECO:0000256" key="1">
    <source>
        <dbReference type="ARBA" id="ARBA00004574"/>
    </source>
</evidence>
<feature type="compositionally biased region" description="Low complexity" evidence="4">
    <location>
        <begin position="1"/>
        <end position="17"/>
    </location>
</feature>
<keyword evidence="6" id="KW-0378">Hydrolase</keyword>
<dbReference type="Proteomes" id="UP001642482">
    <property type="component" value="Unassembled WGS sequence"/>
</dbReference>
<keyword evidence="7" id="KW-1185">Reference proteome</keyword>
<name>A0ABP0B0U7_9PEZI</name>
<dbReference type="GO" id="GO:0052861">
    <property type="term" value="F:endo-1,3(4)-beta-glucanase activity"/>
    <property type="evidence" value="ECO:0007669"/>
    <property type="project" value="UniProtKB-EC"/>
</dbReference>
<evidence type="ECO:0000313" key="6">
    <source>
        <dbReference type="EMBL" id="CAK7213131.1"/>
    </source>
</evidence>
<dbReference type="EMBL" id="CAWUHD010000010">
    <property type="protein sequence ID" value="CAK7213131.1"/>
    <property type="molecule type" value="Genomic_DNA"/>
</dbReference>
<dbReference type="Pfam" id="PF10451">
    <property type="entry name" value="Stn1"/>
    <property type="match status" value="1"/>
</dbReference>
<dbReference type="CDD" id="cd03524">
    <property type="entry name" value="RPA2_OBF_family"/>
    <property type="match status" value="1"/>
</dbReference>
<keyword evidence="6" id="KW-0326">Glycosidase</keyword>
<reference evidence="6 7" key="1">
    <citation type="submission" date="2024-01" db="EMBL/GenBank/DDBJ databases">
        <authorList>
            <person name="Allen C."/>
            <person name="Tagirdzhanova G."/>
        </authorList>
    </citation>
    <scope>NUCLEOTIDE SEQUENCE [LARGE SCALE GENOMIC DNA]</scope>
</reference>
<keyword evidence="2" id="KW-0158">Chromosome</keyword>
<comment type="subcellular location">
    <subcellularLocation>
        <location evidence="1">Chromosome</location>
        <location evidence="1">Telomere</location>
    </subcellularLocation>
</comment>
<feature type="domain" description="CST complex subunit Stn1 N-terminal" evidence="5">
    <location>
        <begin position="27"/>
        <end position="213"/>
    </location>
</feature>
<evidence type="ECO:0000313" key="7">
    <source>
        <dbReference type="Proteomes" id="UP001642482"/>
    </source>
</evidence>
<gene>
    <name evidence="6" type="primary">ACF2_1</name>
    <name evidence="6" type="ORF">SEUCBS140593_001743</name>
</gene>
<dbReference type="Gene3D" id="2.40.50.140">
    <property type="entry name" value="Nucleic acid-binding proteins"/>
    <property type="match status" value="1"/>
</dbReference>
<dbReference type="SUPFAM" id="SSF50249">
    <property type="entry name" value="Nucleic acid-binding proteins"/>
    <property type="match status" value="1"/>
</dbReference>
<accession>A0ABP0B0U7</accession>
<dbReference type="InterPro" id="IPR018856">
    <property type="entry name" value="Stn1_N"/>
</dbReference>
<dbReference type="InterPro" id="IPR012340">
    <property type="entry name" value="NA-bd_OB-fold"/>
</dbReference>
<keyword evidence="3" id="KW-0779">Telomere</keyword>
<feature type="region of interest" description="Disordered" evidence="4">
    <location>
        <begin position="1"/>
        <end position="21"/>
    </location>
</feature>
<sequence>MSEAATAAAAPAVATEPTAEEPAKPSEAISYYGQYCFHLSPTLNKWCPMRISDVVKLVQYADFEGQNVFFHLNHPIKWVRIAGVVVACSDYYGRRVYTVDDGSGATIECSVPAPKPVQKRSDQQQALQPALEPAIPMIDTPGTVVEIKGELRTFRDDFQIQVIRLAVLRATQQEVQFWAKVQMFAESTLYKPWVLDRATVRKYRKAAMEIQRAKESEGS</sequence>
<proteinExistence type="predicted"/>